<reference evidence="8 9" key="1">
    <citation type="submission" date="2018-07" db="EMBL/GenBank/DDBJ databases">
        <title>Genomic Encyclopedia of Type Strains, Phase III (KMG-III): the genomes of soil and plant-associated and newly described type strains.</title>
        <authorList>
            <person name="Whitman W."/>
        </authorList>
    </citation>
    <scope>NUCLEOTIDE SEQUENCE [LARGE SCALE GENOMIC DNA]</scope>
    <source>
        <strain evidence="8 9">CECT 8487</strain>
    </source>
</reference>
<feature type="domain" description="PKD" evidence="7">
    <location>
        <begin position="585"/>
        <end position="649"/>
    </location>
</feature>
<gene>
    <name evidence="8" type="ORF">DFQ02_10914</name>
</gene>
<dbReference type="InterPro" id="IPR026341">
    <property type="entry name" value="T9SS_type_B"/>
</dbReference>
<keyword evidence="5" id="KW-0472">Membrane</keyword>
<comment type="subcellular location">
    <subcellularLocation>
        <location evidence="1">Membrane</location>
        <topology evidence="1">Multi-pass membrane protein</topology>
    </subcellularLocation>
</comment>
<dbReference type="SUPFAM" id="SSF49299">
    <property type="entry name" value="PKD domain"/>
    <property type="match status" value="4"/>
</dbReference>
<evidence type="ECO:0000259" key="7">
    <source>
        <dbReference type="PROSITE" id="PS50093"/>
    </source>
</evidence>
<comment type="caution">
    <text evidence="8">The sequence shown here is derived from an EMBL/GenBank/DDBJ whole genome shotgun (WGS) entry which is preliminary data.</text>
</comment>
<feature type="domain" description="PKD" evidence="7">
    <location>
        <begin position="511"/>
        <end position="553"/>
    </location>
</feature>
<dbReference type="InterPro" id="IPR035986">
    <property type="entry name" value="PKD_dom_sf"/>
</dbReference>
<dbReference type="GO" id="GO:0005261">
    <property type="term" value="F:monoatomic cation channel activity"/>
    <property type="evidence" value="ECO:0007669"/>
    <property type="project" value="TreeGrafter"/>
</dbReference>
<evidence type="ECO:0000256" key="3">
    <source>
        <dbReference type="ARBA" id="ARBA00022737"/>
    </source>
</evidence>
<dbReference type="Pfam" id="PF13585">
    <property type="entry name" value="CHU_C"/>
    <property type="match status" value="1"/>
</dbReference>
<dbReference type="Pfam" id="PF18911">
    <property type="entry name" value="PKD_4"/>
    <property type="match status" value="4"/>
</dbReference>
<accession>A0A3D9H5W1</accession>
<evidence type="ECO:0000313" key="8">
    <source>
        <dbReference type="EMBL" id="RED44897.1"/>
    </source>
</evidence>
<dbReference type="CDD" id="cd00146">
    <property type="entry name" value="PKD"/>
    <property type="match status" value="4"/>
</dbReference>
<keyword evidence="3" id="KW-0677">Repeat</keyword>
<dbReference type="PROSITE" id="PS50093">
    <property type="entry name" value="PKD"/>
    <property type="match status" value="4"/>
</dbReference>
<evidence type="ECO:0000313" key="9">
    <source>
        <dbReference type="Proteomes" id="UP000256629"/>
    </source>
</evidence>
<dbReference type="EMBL" id="QRDX01000009">
    <property type="protein sequence ID" value="RED44897.1"/>
    <property type="molecule type" value="Genomic_DNA"/>
</dbReference>
<dbReference type="Gene3D" id="2.60.40.10">
    <property type="entry name" value="Immunoglobulins"/>
    <property type="match status" value="4"/>
</dbReference>
<dbReference type="RefSeq" id="WP_116524988.1">
    <property type="nucleotide sequence ID" value="NZ_QRDX01000009.1"/>
</dbReference>
<dbReference type="AlphaFoldDB" id="A0A3D9H5W1"/>
<keyword evidence="9" id="KW-1185">Reference proteome</keyword>
<dbReference type="NCBIfam" id="TIGR04131">
    <property type="entry name" value="Bac_Flav_CTERM"/>
    <property type="match status" value="1"/>
</dbReference>
<keyword evidence="2" id="KW-0812">Transmembrane</keyword>
<evidence type="ECO:0000256" key="4">
    <source>
        <dbReference type="ARBA" id="ARBA00022989"/>
    </source>
</evidence>
<dbReference type="Proteomes" id="UP000256629">
    <property type="component" value="Unassembled WGS sequence"/>
</dbReference>
<sequence>MIKQLKIFILCVLSFLGLSVTSAQIENMNFEFGNFDNWILDTGVRSDTGDVDWNARPASDLGLQIKLTSPSSPRYDQNALNCLPASLNIPTVLSGGRFSARIGNLDGGNKAARISHTFRVTPTATLLKYSYAIVLEDPGHKSHEQPKFVVNIKDSKGNLLPCGKYEAFSGLNALDKGFINCGKFQILPWKTESADLTPLIGQDITIEFIALDCTLGQHGGYAYIDASLEPLKIQVENLCNNRDTVTLHAPGGFSSYDWSNGEGSPSITVTNAQYGETYEVEFTSNTGCLSTLFITLEPKPRANIDEIPDEEICLGGSILVQPTGGNVGDFRYTRPDPTNPGKFIDIAPSGTSAILSPRQNTTYTIIARDENGCDGPSTRFNVKVINSGGPPFPKADFKIEPSTSMDNNICYTIRLKNLSDYCKGGLTYFWDFGDGTTSTETNPLHSFPVTNENTTYIITLTVRSEDGLVESKSFEYNAFITAQFSTSISNCETITVTNTSKICDTPVENFSDLVYNWNYGDGSPTVSTNNNELSLTHVYNASGTYNITLHITNVNNPGIVISTYTEPISINIETNTDFSFIINCLDVTFEDESAPCSTIKSYLWDFGDGSPTSNELRPRHTYASSGSFTVTLTINDGVQNFTQSKEVTVNTTETIPDFEFEINCDIVNFTNLSNSCDDLAYLWDFGDNTSFSTNKNPIHRYDLNKTYNVTLTVNDGTRDFIITKSFTIGNGIIGYNIPQNMVLCTNPGSTNTPVFDLADQKDYILQGLAANNLELPTVSFHLTSPEAFNGLRALPLQFSNLTNPQPIYARIANQNGCVEVFMFSLAILNTPTVNNIENIHLCYLNENTVRYDLTQINAHIFENMNQDEINLSYYLFEDDALQDLNSITELNLNAGVDITVYVRFESTIDSRCFTLSSFEIRMDNDNTDTDKRCIPFFSNTMTPNGDGLNDTFFIKNVEAFPNNELTIYNRWGNVVYKATGYNNSWDGTYKGSPLPIGNYYFFIELNDEANRSHSGYITILR</sequence>
<feature type="chain" id="PRO_5017784666" evidence="6">
    <location>
        <begin position="26"/>
        <end position="1021"/>
    </location>
</feature>
<name>A0A3D9H5W1_9FLAO</name>
<dbReference type="InterPro" id="IPR013783">
    <property type="entry name" value="Ig-like_fold"/>
</dbReference>
<dbReference type="PANTHER" id="PTHR46730">
    <property type="entry name" value="POLYCYSTIN-1"/>
    <property type="match status" value="1"/>
</dbReference>
<feature type="signal peptide" evidence="6">
    <location>
        <begin position="1"/>
        <end position="25"/>
    </location>
</feature>
<organism evidence="8 9">
    <name type="scientific">Seonamhaeicola aphaedonensis</name>
    <dbReference type="NCBI Taxonomy" id="1461338"/>
    <lineage>
        <taxon>Bacteria</taxon>
        <taxon>Pseudomonadati</taxon>
        <taxon>Bacteroidota</taxon>
        <taxon>Flavobacteriia</taxon>
        <taxon>Flavobacteriales</taxon>
        <taxon>Flavobacteriaceae</taxon>
    </lineage>
</organism>
<dbReference type="InterPro" id="IPR022409">
    <property type="entry name" value="PKD/Chitinase_dom"/>
</dbReference>
<dbReference type="OrthoDB" id="7443339at2"/>
<feature type="domain" description="PKD" evidence="7">
    <location>
        <begin position="427"/>
        <end position="447"/>
    </location>
</feature>
<protein>
    <submittedName>
        <fullName evidence="8">Gliding motility-associated-like protein</fullName>
    </submittedName>
</protein>
<evidence type="ECO:0000256" key="1">
    <source>
        <dbReference type="ARBA" id="ARBA00004141"/>
    </source>
</evidence>
<dbReference type="GO" id="GO:0006816">
    <property type="term" value="P:calcium ion transport"/>
    <property type="evidence" value="ECO:0007669"/>
    <property type="project" value="TreeGrafter"/>
</dbReference>
<evidence type="ECO:0000256" key="5">
    <source>
        <dbReference type="ARBA" id="ARBA00023136"/>
    </source>
</evidence>
<evidence type="ECO:0000256" key="2">
    <source>
        <dbReference type="ARBA" id="ARBA00022692"/>
    </source>
</evidence>
<dbReference type="GO" id="GO:0005886">
    <property type="term" value="C:plasma membrane"/>
    <property type="evidence" value="ECO:0007669"/>
    <property type="project" value="TreeGrafter"/>
</dbReference>
<keyword evidence="6" id="KW-0732">Signal</keyword>
<keyword evidence="4" id="KW-1133">Transmembrane helix</keyword>
<feature type="domain" description="PKD" evidence="7">
    <location>
        <begin position="667"/>
        <end position="715"/>
    </location>
</feature>
<evidence type="ECO:0000256" key="6">
    <source>
        <dbReference type="SAM" id="SignalP"/>
    </source>
</evidence>
<dbReference type="SMART" id="SM00089">
    <property type="entry name" value="PKD"/>
    <property type="match status" value="4"/>
</dbReference>
<dbReference type="InterPro" id="IPR000601">
    <property type="entry name" value="PKD_dom"/>
</dbReference>
<dbReference type="PANTHER" id="PTHR46730:SF4">
    <property type="entry name" value="POLYCYSTIC KIDNEY DISEASE PROTEIN 1-LIKE 1"/>
    <property type="match status" value="1"/>
</dbReference>
<proteinExistence type="predicted"/>